<dbReference type="GO" id="GO:0008270">
    <property type="term" value="F:zinc ion binding"/>
    <property type="evidence" value="ECO:0007669"/>
    <property type="project" value="UniProtKB-KW"/>
</dbReference>
<comment type="caution">
    <text evidence="4">The sequence shown here is derived from an EMBL/GenBank/DDBJ whole genome shotgun (WGS) entry which is preliminary data.</text>
</comment>
<proteinExistence type="predicted"/>
<feature type="region of interest" description="Disordered" evidence="2">
    <location>
        <begin position="317"/>
        <end position="418"/>
    </location>
</feature>
<feature type="compositionally biased region" description="Polar residues" evidence="2">
    <location>
        <begin position="345"/>
        <end position="364"/>
    </location>
</feature>
<dbReference type="PANTHER" id="PTHR31973:SF191">
    <property type="entry name" value="OS05G0489400 PROTEIN"/>
    <property type="match status" value="1"/>
</dbReference>
<dbReference type="AlphaFoldDB" id="A0A8J4V7D3"/>
<dbReference type="OrthoDB" id="1937322at2759"/>
<organism evidence="4 5">
    <name type="scientific">Castanea mollissima</name>
    <name type="common">Chinese chestnut</name>
    <dbReference type="NCBI Taxonomy" id="60419"/>
    <lineage>
        <taxon>Eukaryota</taxon>
        <taxon>Viridiplantae</taxon>
        <taxon>Streptophyta</taxon>
        <taxon>Embryophyta</taxon>
        <taxon>Tracheophyta</taxon>
        <taxon>Spermatophyta</taxon>
        <taxon>Magnoliopsida</taxon>
        <taxon>eudicotyledons</taxon>
        <taxon>Gunneridae</taxon>
        <taxon>Pentapetalae</taxon>
        <taxon>rosids</taxon>
        <taxon>fabids</taxon>
        <taxon>Fagales</taxon>
        <taxon>Fagaceae</taxon>
        <taxon>Castanea</taxon>
    </lineage>
</organism>
<dbReference type="EMBL" id="JRKL02012716">
    <property type="protein sequence ID" value="KAF3944005.1"/>
    <property type="molecule type" value="Genomic_DNA"/>
</dbReference>
<feature type="compositionally biased region" description="Polar residues" evidence="2">
    <location>
        <begin position="326"/>
        <end position="338"/>
    </location>
</feature>
<evidence type="ECO:0000313" key="4">
    <source>
        <dbReference type="EMBL" id="KAF3944005.1"/>
    </source>
</evidence>
<feature type="compositionally biased region" description="Basic residues" evidence="2">
    <location>
        <begin position="277"/>
        <end position="291"/>
    </location>
</feature>
<feature type="compositionally biased region" description="Basic and acidic residues" evidence="2">
    <location>
        <begin position="377"/>
        <end position="388"/>
    </location>
</feature>
<evidence type="ECO:0000256" key="1">
    <source>
        <dbReference type="PROSITE-ProRule" id="PRU00047"/>
    </source>
</evidence>
<protein>
    <recommendedName>
        <fullName evidence="3">CCHC-type domain-containing protein</fullName>
    </recommendedName>
</protein>
<dbReference type="GO" id="GO:0003676">
    <property type="term" value="F:nucleic acid binding"/>
    <property type="evidence" value="ECO:0007669"/>
    <property type="project" value="InterPro"/>
</dbReference>
<keyword evidence="5" id="KW-1185">Reference proteome</keyword>
<feature type="region of interest" description="Disordered" evidence="2">
    <location>
        <begin position="268"/>
        <end position="301"/>
    </location>
</feature>
<name>A0A8J4V7D3_9ROSI</name>
<accession>A0A8J4V7D3</accession>
<reference evidence="4" key="1">
    <citation type="submission" date="2020-03" db="EMBL/GenBank/DDBJ databases">
        <title>Castanea mollissima Vanexum genome sequencing.</title>
        <authorList>
            <person name="Staton M."/>
        </authorList>
    </citation>
    <scope>NUCLEOTIDE SEQUENCE</scope>
    <source>
        <tissue evidence="4">Leaf</tissue>
    </source>
</reference>
<dbReference type="PROSITE" id="PS50158">
    <property type="entry name" value="ZF_CCHC"/>
    <property type="match status" value="1"/>
</dbReference>
<dbReference type="InterPro" id="IPR001878">
    <property type="entry name" value="Znf_CCHC"/>
</dbReference>
<dbReference type="Proteomes" id="UP000737018">
    <property type="component" value="Unassembled WGS sequence"/>
</dbReference>
<keyword evidence="1" id="KW-0479">Metal-binding</keyword>
<keyword evidence="1" id="KW-0862">Zinc</keyword>
<keyword evidence="1" id="KW-0863">Zinc-finger</keyword>
<evidence type="ECO:0000313" key="5">
    <source>
        <dbReference type="Proteomes" id="UP000737018"/>
    </source>
</evidence>
<gene>
    <name evidence="4" type="ORF">CMV_029486</name>
</gene>
<sequence length="527" mass="60240">MKDEDTLIVKKLNQEHNCGRQFRNRFASSNWLGKHLVDDVRSDPNVKMSVIKDRVVNKFKGLTQMFDELTPGVDHRFCVRHLYNNFSKDYKGKLLKDRIWATARATNMSEFQFEMGKIKKLNTKAWEWDKPIITMLEEIRLHLMAYYIKKKEKMARYHGPICLRIQNKLKTKKVNSTDWVPVWCEDSNESKFEVSKLPDKYVVYINRTCSCGSRDLTGIPSAHSIVALGYIGHTIEDYVHRCYSMESLTQTYGSCVYPINGPKLWPQSGRETILPPKKIRQGGRPKKKRKKELGELNNPYKMKRRIDHVKCSQCGKVGHNKRRCTPATNKSATQASKQQRVREPNVTTQSLEDQDHGASSSHVEPTNEAVHPSQTSHEAHANQHNEKRLIRKGKTTPQSQPASQCEGVHRIQPASQVRHKEVTRSYNFGVSTKTMVAARAKPNEVVIFIQMKHRVSAGAISWLHSKLELFKKWRKSVALKAGFYTHKGKAYIETVDVLPSRVLESSLYIPAAEASPSLSAVAYAQGV</sequence>
<dbReference type="PANTHER" id="PTHR31973">
    <property type="entry name" value="POLYPROTEIN, PUTATIVE-RELATED"/>
    <property type="match status" value="1"/>
</dbReference>
<feature type="domain" description="CCHC-type" evidence="3">
    <location>
        <begin position="310"/>
        <end position="324"/>
    </location>
</feature>
<evidence type="ECO:0000256" key="2">
    <source>
        <dbReference type="SAM" id="MobiDB-lite"/>
    </source>
</evidence>
<evidence type="ECO:0000259" key="3">
    <source>
        <dbReference type="PROSITE" id="PS50158"/>
    </source>
</evidence>